<dbReference type="AlphaFoldDB" id="A0A5B7G2Z6"/>
<evidence type="ECO:0000313" key="1">
    <source>
        <dbReference type="EMBL" id="MPC51623.1"/>
    </source>
</evidence>
<comment type="caution">
    <text evidence="1">The sequence shown here is derived from an EMBL/GenBank/DDBJ whole genome shotgun (WGS) entry which is preliminary data.</text>
</comment>
<accession>A0A5B7G2Z6</accession>
<reference evidence="1 2" key="1">
    <citation type="submission" date="2019-05" db="EMBL/GenBank/DDBJ databases">
        <title>Another draft genome of Portunus trituberculatus and its Hox gene families provides insights of decapod evolution.</title>
        <authorList>
            <person name="Jeong J.-H."/>
            <person name="Song I."/>
            <person name="Kim S."/>
            <person name="Choi T."/>
            <person name="Kim D."/>
            <person name="Ryu S."/>
            <person name="Kim W."/>
        </authorList>
    </citation>
    <scope>NUCLEOTIDE SEQUENCE [LARGE SCALE GENOMIC DNA]</scope>
    <source>
        <tissue evidence="1">Muscle</tissue>
    </source>
</reference>
<sequence>MPLVNQRPTDVYTTQPLSALPRLATPCHTTPLTTSLHMTGNTSHLTTLHHTEHCQLPHYTIHYTTPLHQTIFPYASPHP</sequence>
<dbReference type="Proteomes" id="UP000324222">
    <property type="component" value="Unassembled WGS sequence"/>
</dbReference>
<evidence type="ECO:0000313" key="2">
    <source>
        <dbReference type="Proteomes" id="UP000324222"/>
    </source>
</evidence>
<dbReference type="EMBL" id="VSRR010010301">
    <property type="protein sequence ID" value="MPC51623.1"/>
    <property type="molecule type" value="Genomic_DNA"/>
</dbReference>
<name>A0A5B7G2Z6_PORTR</name>
<organism evidence="1 2">
    <name type="scientific">Portunus trituberculatus</name>
    <name type="common">Swimming crab</name>
    <name type="synonym">Neptunus trituberculatus</name>
    <dbReference type="NCBI Taxonomy" id="210409"/>
    <lineage>
        <taxon>Eukaryota</taxon>
        <taxon>Metazoa</taxon>
        <taxon>Ecdysozoa</taxon>
        <taxon>Arthropoda</taxon>
        <taxon>Crustacea</taxon>
        <taxon>Multicrustacea</taxon>
        <taxon>Malacostraca</taxon>
        <taxon>Eumalacostraca</taxon>
        <taxon>Eucarida</taxon>
        <taxon>Decapoda</taxon>
        <taxon>Pleocyemata</taxon>
        <taxon>Brachyura</taxon>
        <taxon>Eubrachyura</taxon>
        <taxon>Portunoidea</taxon>
        <taxon>Portunidae</taxon>
        <taxon>Portuninae</taxon>
        <taxon>Portunus</taxon>
    </lineage>
</organism>
<keyword evidence="2" id="KW-1185">Reference proteome</keyword>
<proteinExistence type="predicted"/>
<protein>
    <submittedName>
        <fullName evidence="1">Uncharacterized protein</fullName>
    </submittedName>
</protein>
<gene>
    <name evidence="1" type="ORF">E2C01_045473</name>
</gene>